<dbReference type="InterPro" id="IPR011006">
    <property type="entry name" value="CheY-like_superfamily"/>
</dbReference>
<dbReference type="SMART" id="SM00448">
    <property type="entry name" value="REC"/>
    <property type="match status" value="1"/>
</dbReference>
<comment type="caution">
    <text evidence="3">The sequence shown here is derived from an EMBL/GenBank/DDBJ whole genome shotgun (WGS) entry which is preliminary data.</text>
</comment>
<evidence type="ECO:0000259" key="2">
    <source>
        <dbReference type="PROSITE" id="PS50110"/>
    </source>
</evidence>
<reference evidence="4" key="1">
    <citation type="journal article" date="2019" name="Int. J. Syst. Evol. Microbiol.">
        <title>The Global Catalogue of Microorganisms (GCM) 10K type strain sequencing project: providing services to taxonomists for standard genome sequencing and annotation.</title>
        <authorList>
            <consortium name="The Broad Institute Genomics Platform"/>
            <consortium name="The Broad Institute Genome Sequencing Center for Infectious Disease"/>
            <person name="Wu L."/>
            <person name="Ma J."/>
        </authorList>
    </citation>
    <scope>NUCLEOTIDE SEQUENCE [LARGE SCALE GENOMIC DNA]</scope>
    <source>
        <strain evidence="4">JCM 17906</strain>
    </source>
</reference>
<dbReference type="Proteomes" id="UP001501598">
    <property type="component" value="Unassembled WGS sequence"/>
</dbReference>
<sequence length="220" mass="22637">MEIATLVVQALGTLAWPAVVAFVVWTFRGPIGTLLTSGTVSVKAGGVEISTAARAAAAGALQNAAADKSTPLDALAAGSRVEAGAAAVTARSSPPRVLWVDDQPARNGHERETLIRLGMLLEQATSTEQAVQAVMRSAPFDVIVSDMSRADDPAAGYDLLERLRGAGVRTPFVVYSSSADPAHDAEAISRGAMGSTNDPAELLDLIVEALRRQPPPGAGG</sequence>
<dbReference type="PANTHER" id="PTHR43228">
    <property type="entry name" value="TWO-COMPONENT RESPONSE REGULATOR"/>
    <property type="match status" value="1"/>
</dbReference>
<dbReference type="PROSITE" id="PS50110">
    <property type="entry name" value="RESPONSE_REGULATORY"/>
    <property type="match status" value="1"/>
</dbReference>
<evidence type="ECO:0000313" key="3">
    <source>
        <dbReference type="EMBL" id="GAA4560776.1"/>
    </source>
</evidence>
<dbReference type="CDD" id="cd00156">
    <property type="entry name" value="REC"/>
    <property type="match status" value="1"/>
</dbReference>
<dbReference type="InterPro" id="IPR052048">
    <property type="entry name" value="ST_Response_Regulator"/>
</dbReference>
<evidence type="ECO:0000313" key="4">
    <source>
        <dbReference type="Proteomes" id="UP001501598"/>
    </source>
</evidence>
<keyword evidence="1" id="KW-0597">Phosphoprotein</keyword>
<gene>
    <name evidence="3" type="ORF">GCM10023175_71490</name>
</gene>
<feature type="modified residue" description="4-aspartylphosphate" evidence="1">
    <location>
        <position position="146"/>
    </location>
</feature>
<organism evidence="3 4">
    <name type="scientific">Pseudonocardia xishanensis</name>
    <dbReference type="NCBI Taxonomy" id="630995"/>
    <lineage>
        <taxon>Bacteria</taxon>
        <taxon>Bacillati</taxon>
        <taxon>Actinomycetota</taxon>
        <taxon>Actinomycetes</taxon>
        <taxon>Pseudonocardiales</taxon>
        <taxon>Pseudonocardiaceae</taxon>
        <taxon>Pseudonocardia</taxon>
    </lineage>
</organism>
<dbReference type="EMBL" id="BAABGT010000123">
    <property type="protein sequence ID" value="GAA4560776.1"/>
    <property type="molecule type" value="Genomic_DNA"/>
</dbReference>
<dbReference type="SUPFAM" id="SSF52172">
    <property type="entry name" value="CheY-like"/>
    <property type="match status" value="1"/>
</dbReference>
<dbReference type="Gene3D" id="3.40.50.2300">
    <property type="match status" value="1"/>
</dbReference>
<dbReference type="InterPro" id="IPR001789">
    <property type="entry name" value="Sig_transdc_resp-reg_receiver"/>
</dbReference>
<dbReference type="RefSeq" id="WP_345428755.1">
    <property type="nucleotide sequence ID" value="NZ_BAABGT010000123.1"/>
</dbReference>
<protein>
    <submittedName>
        <fullName evidence="3">Response regulator</fullName>
    </submittedName>
</protein>
<accession>A0ABP8S617</accession>
<keyword evidence="4" id="KW-1185">Reference proteome</keyword>
<feature type="domain" description="Response regulatory" evidence="2">
    <location>
        <begin position="96"/>
        <end position="213"/>
    </location>
</feature>
<proteinExistence type="predicted"/>
<name>A0ABP8S617_9PSEU</name>
<dbReference type="PANTHER" id="PTHR43228:SF1">
    <property type="entry name" value="TWO-COMPONENT RESPONSE REGULATOR ARR22"/>
    <property type="match status" value="1"/>
</dbReference>
<dbReference type="Pfam" id="PF00072">
    <property type="entry name" value="Response_reg"/>
    <property type="match status" value="1"/>
</dbReference>
<evidence type="ECO:0000256" key="1">
    <source>
        <dbReference type="PROSITE-ProRule" id="PRU00169"/>
    </source>
</evidence>